<accession>A0A8H5EJ06</accession>
<dbReference type="Proteomes" id="UP000558688">
    <property type="component" value="Unassembled WGS sequence"/>
</dbReference>
<proteinExistence type="predicted"/>
<evidence type="ECO:0000313" key="2">
    <source>
        <dbReference type="EMBL" id="KAF5262428.1"/>
    </source>
</evidence>
<dbReference type="EMBL" id="JAAFOW010001084">
    <property type="protein sequence ID" value="KAF5262428.1"/>
    <property type="molecule type" value="Genomic_DNA"/>
</dbReference>
<evidence type="ECO:0000313" key="3">
    <source>
        <dbReference type="Proteomes" id="UP000558688"/>
    </source>
</evidence>
<gene>
    <name evidence="2" type="ORF">FOXYS1_6851</name>
</gene>
<sequence>MTRRLTKVLIINQTLEHVRQHRHLCIAASRDMHELLVENYNLALEVNVLRAQLEGPALPPVQARPMTEAMTELARVEHQLLGTFPTGFGDNGVETSSQPQSETRDGPYGVVSSTDTLLLATTLPPTADITADAGPIGIDLSLPGSIPNIGSEALCFLDMLASVDLSMSDRTAMAATEPVDTTESLIRSGGNVYRSDRKTK</sequence>
<protein>
    <submittedName>
        <fullName evidence="2">Uncharacterized protein</fullName>
    </submittedName>
</protein>
<reference evidence="2" key="1">
    <citation type="submission" date="2020-02" db="EMBL/GenBank/DDBJ databases">
        <title>Identification and distribution of gene clusters putatively required for synthesis of sphingolipid metabolism inhibitors in phylogenetically diverse species of the filamentous fungus Fusarium.</title>
        <authorList>
            <person name="Kim H.-S."/>
            <person name="Busman M."/>
            <person name="Brown D.W."/>
            <person name="Divon H."/>
            <person name="Uhlig S."/>
            <person name="Proctor R.H."/>
        </authorList>
    </citation>
    <scope>NUCLEOTIDE SEQUENCE [LARGE SCALE GENOMIC DNA]</scope>
    <source>
        <strain evidence="2">NRRL 39464</strain>
    </source>
</reference>
<evidence type="ECO:0000256" key="1">
    <source>
        <dbReference type="SAM" id="MobiDB-lite"/>
    </source>
</evidence>
<dbReference type="AlphaFoldDB" id="A0A8H5EJ06"/>
<comment type="caution">
    <text evidence="2">The sequence shown here is derived from an EMBL/GenBank/DDBJ whole genome shotgun (WGS) entry which is preliminary data.</text>
</comment>
<organism evidence="2 3">
    <name type="scientific">Fusarium oxysporum</name>
    <name type="common">Fusarium vascular wilt</name>
    <dbReference type="NCBI Taxonomy" id="5507"/>
    <lineage>
        <taxon>Eukaryota</taxon>
        <taxon>Fungi</taxon>
        <taxon>Dikarya</taxon>
        <taxon>Ascomycota</taxon>
        <taxon>Pezizomycotina</taxon>
        <taxon>Sordariomycetes</taxon>
        <taxon>Hypocreomycetidae</taxon>
        <taxon>Hypocreales</taxon>
        <taxon>Nectriaceae</taxon>
        <taxon>Fusarium</taxon>
        <taxon>Fusarium oxysporum species complex</taxon>
    </lineage>
</organism>
<name>A0A8H5EJ06_FUSOX</name>
<feature type="region of interest" description="Disordered" evidence="1">
    <location>
        <begin position="86"/>
        <end position="108"/>
    </location>
</feature>